<feature type="transmembrane region" description="Helical" evidence="2">
    <location>
        <begin position="81"/>
        <end position="114"/>
    </location>
</feature>
<keyword evidence="2" id="KW-0812">Transmembrane</keyword>
<keyword evidence="2" id="KW-1133">Transmembrane helix</keyword>
<dbReference type="Proteomes" id="UP001226160">
    <property type="component" value="Unassembled WGS sequence"/>
</dbReference>
<evidence type="ECO:0000313" key="3">
    <source>
        <dbReference type="EMBL" id="MDK4325331.1"/>
    </source>
</evidence>
<feature type="compositionally biased region" description="Low complexity" evidence="1">
    <location>
        <begin position="18"/>
        <end position="37"/>
    </location>
</feature>
<evidence type="ECO:0000256" key="2">
    <source>
        <dbReference type="SAM" id="Phobius"/>
    </source>
</evidence>
<gene>
    <name evidence="3" type="ORF">QPX54_02195</name>
</gene>
<feature type="region of interest" description="Disordered" evidence="1">
    <location>
        <begin position="1"/>
        <end position="42"/>
    </location>
</feature>
<dbReference type="EMBL" id="JASNVP010000002">
    <property type="protein sequence ID" value="MDK4325331.1"/>
    <property type="molecule type" value="Genomic_DNA"/>
</dbReference>
<sequence length="187" mass="19924">MSTPNNPDRFDDNSQQSGDDTGQYSQYGQYGQSDGYDFSVGGQEAGQNQAGDAYYAGGYGAEQSGGFEALNEPKNPVAPWGLGIGILSLIGSIVLLGSLLGIIGIVLSIVSLVVGRKRRTENRRTVMSVVGLVTSILSIVVGIAIMIFGFRLLDDMGFIDCYEQHGDNEAALEQCVDDAMQEQNIEG</sequence>
<name>A0AAP4FAD3_9CORY</name>
<reference evidence="3" key="1">
    <citation type="submission" date="2023-05" db="EMBL/GenBank/DDBJ databases">
        <title>Metabolic capabilities are highly conserved among human nasal-associated Corynebacterium species in pangenomic analyses.</title>
        <authorList>
            <person name="Tran T.H."/>
            <person name="Roberts A.Q."/>
            <person name="Escapa I.F."/>
            <person name="Gao W."/>
            <person name="Conlan S."/>
            <person name="Kong H."/>
            <person name="Segre J.A."/>
            <person name="Kelly M.S."/>
            <person name="Lemon K.P."/>
        </authorList>
    </citation>
    <scope>NUCLEOTIDE SEQUENCE</scope>
    <source>
        <strain evidence="3">KPL2654</strain>
    </source>
</reference>
<dbReference type="RefSeq" id="WP_249605865.1">
    <property type="nucleotide sequence ID" value="NZ_CP091865.1"/>
</dbReference>
<proteinExistence type="predicted"/>
<evidence type="ECO:0000256" key="1">
    <source>
        <dbReference type="SAM" id="MobiDB-lite"/>
    </source>
</evidence>
<feature type="transmembrane region" description="Helical" evidence="2">
    <location>
        <begin position="126"/>
        <end position="150"/>
    </location>
</feature>
<evidence type="ECO:0000313" key="4">
    <source>
        <dbReference type="Proteomes" id="UP001226160"/>
    </source>
</evidence>
<accession>A0AAP4FAD3</accession>
<organism evidence="3 4">
    <name type="scientific">Corynebacterium propinquum</name>
    <dbReference type="NCBI Taxonomy" id="43769"/>
    <lineage>
        <taxon>Bacteria</taxon>
        <taxon>Bacillati</taxon>
        <taxon>Actinomycetota</taxon>
        <taxon>Actinomycetes</taxon>
        <taxon>Mycobacteriales</taxon>
        <taxon>Corynebacteriaceae</taxon>
        <taxon>Corynebacterium</taxon>
    </lineage>
</organism>
<protein>
    <submittedName>
        <fullName evidence="3">DUF4190 domain-containing protein</fullName>
    </submittedName>
</protein>
<comment type="caution">
    <text evidence="3">The sequence shown here is derived from an EMBL/GenBank/DDBJ whole genome shotgun (WGS) entry which is preliminary data.</text>
</comment>
<keyword evidence="2" id="KW-0472">Membrane</keyword>
<dbReference type="AlphaFoldDB" id="A0AAP4FAD3"/>